<keyword evidence="3" id="KW-1185">Reference proteome</keyword>
<reference evidence="2 3" key="1">
    <citation type="submission" date="2023-04" db="EMBL/GenBank/DDBJ databases">
        <title>Luteimonas sp. M1R5S18.</title>
        <authorList>
            <person name="Sun J.-Q."/>
        </authorList>
    </citation>
    <scope>NUCLEOTIDE SEQUENCE [LARGE SCALE GENOMIC DNA]</scope>
    <source>
        <strain evidence="2 3">M1R5S18</strain>
    </source>
</reference>
<dbReference type="InterPro" id="IPR009097">
    <property type="entry name" value="Cyclic_Pdiesterase"/>
</dbReference>
<dbReference type="RefSeq" id="WP_280599016.1">
    <property type="nucleotide sequence ID" value="NZ_JARXRN010000011.1"/>
</dbReference>
<dbReference type="EMBL" id="JARXRN010000011">
    <property type="protein sequence ID" value="MDH5829063.1"/>
    <property type="molecule type" value="Genomic_DNA"/>
</dbReference>
<dbReference type="Proteomes" id="UP001156831">
    <property type="component" value="Unassembled WGS sequence"/>
</dbReference>
<comment type="caution">
    <text evidence="2">The sequence shown here is derived from an EMBL/GenBank/DDBJ whole genome shotgun (WGS) entry which is preliminary data.</text>
</comment>
<evidence type="ECO:0000313" key="2">
    <source>
        <dbReference type="EMBL" id="MDH5829063.1"/>
    </source>
</evidence>
<gene>
    <name evidence="2" type="ORF">QFW80_00800</name>
</gene>
<accession>A0ABT6JF70</accession>
<feature type="region of interest" description="Disordered" evidence="1">
    <location>
        <begin position="1"/>
        <end position="24"/>
    </location>
</feature>
<proteinExistence type="predicted"/>
<dbReference type="Gene3D" id="3.90.1140.10">
    <property type="entry name" value="Cyclic phosphodiesterase"/>
    <property type="match status" value="1"/>
</dbReference>
<evidence type="ECO:0000256" key="1">
    <source>
        <dbReference type="SAM" id="MobiDB-lite"/>
    </source>
</evidence>
<sequence length="222" mass="24277">MAPDGSRHERSGRPSGSDGDAADDVVPDAWWPAGSGLPRLLFLARLRTACAGVVTSRLETVGVARLLGASMSPIDLLHQSLSDRYRDTAEIRRRLLRAGDGVRAQAFSLSLDRLRCAPNERGSRNVELWMKADCEALTTLVTAINDGVCRQGLPRGGGHRPHLTVSYTFHGRMPSLQRLPEVEVSIDAFELVVGGGKPYRYETLRRWMLSPASPSTSQPSLF</sequence>
<dbReference type="SUPFAM" id="SSF55144">
    <property type="entry name" value="LigT-like"/>
    <property type="match status" value="1"/>
</dbReference>
<name>A0ABT6JF70_9GAMM</name>
<organism evidence="2 3">
    <name type="scientific">Luteimonas rhizosphaericola</name>
    <dbReference type="NCBI Taxonomy" id="3042024"/>
    <lineage>
        <taxon>Bacteria</taxon>
        <taxon>Pseudomonadati</taxon>
        <taxon>Pseudomonadota</taxon>
        <taxon>Gammaproteobacteria</taxon>
        <taxon>Lysobacterales</taxon>
        <taxon>Lysobacteraceae</taxon>
        <taxon>Luteimonas</taxon>
    </lineage>
</organism>
<feature type="compositionally biased region" description="Basic and acidic residues" evidence="1">
    <location>
        <begin position="1"/>
        <end position="12"/>
    </location>
</feature>
<evidence type="ECO:0008006" key="4">
    <source>
        <dbReference type="Google" id="ProtNLM"/>
    </source>
</evidence>
<evidence type="ECO:0000313" key="3">
    <source>
        <dbReference type="Proteomes" id="UP001156831"/>
    </source>
</evidence>
<protein>
    <recommendedName>
        <fullName evidence="4">2'-5' RNA ligase family protein</fullName>
    </recommendedName>
</protein>